<organism evidence="2 3">
    <name type="scientific">Xenoophorus captivus</name>
    <dbReference type="NCBI Taxonomy" id="1517983"/>
    <lineage>
        <taxon>Eukaryota</taxon>
        <taxon>Metazoa</taxon>
        <taxon>Chordata</taxon>
        <taxon>Craniata</taxon>
        <taxon>Vertebrata</taxon>
        <taxon>Euteleostomi</taxon>
        <taxon>Actinopterygii</taxon>
        <taxon>Neopterygii</taxon>
        <taxon>Teleostei</taxon>
        <taxon>Neoteleostei</taxon>
        <taxon>Acanthomorphata</taxon>
        <taxon>Ovalentaria</taxon>
        <taxon>Atherinomorphae</taxon>
        <taxon>Cyprinodontiformes</taxon>
        <taxon>Goodeidae</taxon>
        <taxon>Xenoophorus</taxon>
    </lineage>
</organism>
<dbReference type="Proteomes" id="UP001434883">
    <property type="component" value="Unassembled WGS sequence"/>
</dbReference>
<feature type="region of interest" description="Disordered" evidence="1">
    <location>
        <begin position="46"/>
        <end position="65"/>
    </location>
</feature>
<name>A0ABV0S2I6_9TELE</name>
<evidence type="ECO:0000256" key="1">
    <source>
        <dbReference type="SAM" id="MobiDB-lite"/>
    </source>
</evidence>
<proteinExistence type="predicted"/>
<feature type="compositionally biased region" description="Polar residues" evidence="1">
    <location>
        <begin position="47"/>
        <end position="64"/>
    </location>
</feature>
<evidence type="ECO:0000313" key="2">
    <source>
        <dbReference type="EMBL" id="MEQ2214689.1"/>
    </source>
</evidence>
<feature type="region of interest" description="Disordered" evidence="1">
    <location>
        <begin position="1"/>
        <end position="25"/>
    </location>
</feature>
<feature type="compositionally biased region" description="Basic and acidic residues" evidence="1">
    <location>
        <begin position="1"/>
        <end position="16"/>
    </location>
</feature>
<dbReference type="EMBL" id="JAHRIN010067564">
    <property type="protein sequence ID" value="MEQ2214689.1"/>
    <property type="molecule type" value="Genomic_DNA"/>
</dbReference>
<comment type="caution">
    <text evidence="2">The sequence shown here is derived from an EMBL/GenBank/DDBJ whole genome shotgun (WGS) entry which is preliminary data.</text>
</comment>
<sequence>SVGDGDGHRESDHVQQDHQPIAGGATLAFRDDKQETMVVRPYPQVQVHGQPQAAPQTVSIQPGTPVTLPAPAVHLPQGQPAVLNDGQMKVNMFCLSQLVFLSLSGELGGFLLPVFDNSIN</sequence>
<reference evidence="2 3" key="1">
    <citation type="submission" date="2021-06" db="EMBL/GenBank/DDBJ databases">
        <authorList>
            <person name="Palmer J.M."/>
        </authorList>
    </citation>
    <scope>NUCLEOTIDE SEQUENCE [LARGE SCALE GENOMIC DNA]</scope>
    <source>
        <strain evidence="2 3">XC_2019</strain>
        <tissue evidence="2">Muscle</tissue>
    </source>
</reference>
<gene>
    <name evidence="2" type="ORF">XENOCAPTIV_016660</name>
</gene>
<protein>
    <submittedName>
        <fullName evidence="2">Uncharacterized protein</fullName>
    </submittedName>
</protein>
<dbReference type="PANTHER" id="PTHR13497">
    <property type="entry name" value="HISTONE DEACETYLASE COMPLEX SUBUNIT SAP130"/>
    <property type="match status" value="1"/>
</dbReference>
<evidence type="ECO:0000313" key="3">
    <source>
        <dbReference type="Proteomes" id="UP001434883"/>
    </source>
</evidence>
<accession>A0ABV0S2I6</accession>
<dbReference type="PANTHER" id="PTHR13497:SF3">
    <property type="entry name" value="HISTONE DEACETYLASE COMPLEX SUBUNIT SAP130"/>
    <property type="match status" value="1"/>
</dbReference>
<dbReference type="InterPro" id="IPR024137">
    <property type="entry name" value="His_deAcase_cplx_SAP130"/>
</dbReference>
<feature type="non-terminal residue" evidence="2">
    <location>
        <position position="1"/>
    </location>
</feature>
<keyword evidence="3" id="KW-1185">Reference proteome</keyword>